<sequence>MSETSLAILVGGAVSICVLLLAGFVILQLKARTAVVVAVLVAVTGLIATLPPIVRAFQSPEATAPAPADPRPRP</sequence>
<proteinExistence type="predicted"/>
<dbReference type="Proteomes" id="UP000198415">
    <property type="component" value="Unassembled WGS sequence"/>
</dbReference>
<dbReference type="RefSeq" id="WP_089296140.1">
    <property type="nucleotide sequence ID" value="NZ_BOMU01000065.1"/>
</dbReference>
<dbReference type="EMBL" id="FZNR01000012">
    <property type="protein sequence ID" value="SNS22341.1"/>
    <property type="molecule type" value="Genomic_DNA"/>
</dbReference>
<feature type="transmembrane region" description="Helical" evidence="1">
    <location>
        <begin position="6"/>
        <end position="27"/>
    </location>
</feature>
<evidence type="ECO:0000313" key="2">
    <source>
        <dbReference type="EMBL" id="SNS22341.1"/>
    </source>
</evidence>
<reference evidence="2 3" key="1">
    <citation type="submission" date="2017-06" db="EMBL/GenBank/DDBJ databases">
        <authorList>
            <person name="Kim H.J."/>
            <person name="Triplett B.A."/>
        </authorList>
    </citation>
    <scope>NUCLEOTIDE SEQUENCE [LARGE SCALE GENOMIC DNA]</scope>
    <source>
        <strain evidence="2 3">DSM 43151</strain>
    </source>
</reference>
<accession>A0A239CRR3</accession>
<keyword evidence="1" id="KW-1133">Transmembrane helix</keyword>
<dbReference type="AlphaFoldDB" id="A0A239CRR3"/>
<evidence type="ECO:0000256" key="1">
    <source>
        <dbReference type="SAM" id="Phobius"/>
    </source>
</evidence>
<keyword evidence="3" id="KW-1185">Reference proteome</keyword>
<keyword evidence="1" id="KW-0472">Membrane</keyword>
<name>A0A239CRR3_9ACTN</name>
<feature type="transmembrane region" description="Helical" evidence="1">
    <location>
        <begin position="34"/>
        <end position="54"/>
    </location>
</feature>
<gene>
    <name evidence="2" type="ORF">SAMN06264365_11236</name>
</gene>
<organism evidence="2 3">
    <name type="scientific">Actinoplanes regularis</name>
    <dbReference type="NCBI Taxonomy" id="52697"/>
    <lineage>
        <taxon>Bacteria</taxon>
        <taxon>Bacillati</taxon>
        <taxon>Actinomycetota</taxon>
        <taxon>Actinomycetes</taxon>
        <taxon>Micromonosporales</taxon>
        <taxon>Micromonosporaceae</taxon>
        <taxon>Actinoplanes</taxon>
    </lineage>
</organism>
<protein>
    <submittedName>
        <fullName evidence="2">Uncharacterized protein</fullName>
    </submittedName>
</protein>
<keyword evidence="1" id="KW-0812">Transmembrane</keyword>
<evidence type="ECO:0000313" key="3">
    <source>
        <dbReference type="Proteomes" id="UP000198415"/>
    </source>
</evidence>